<keyword evidence="5" id="KW-0106">Calcium</keyword>
<proteinExistence type="inferred from homology"/>
<keyword evidence="10" id="KW-1185">Reference proteome</keyword>
<evidence type="ECO:0000313" key="9">
    <source>
        <dbReference type="EMBL" id="RKT46768.1"/>
    </source>
</evidence>
<dbReference type="SUPFAM" id="SSF53300">
    <property type="entry name" value="vWA-like"/>
    <property type="match status" value="1"/>
</dbReference>
<dbReference type="InterPro" id="IPR011047">
    <property type="entry name" value="Quinoprotein_ADH-like_sf"/>
</dbReference>
<evidence type="ECO:0000256" key="7">
    <source>
        <dbReference type="SAM" id="SignalP"/>
    </source>
</evidence>
<comment type="caution">
    <text evidence="9">The sequence shown here is derived from an EMBL/GenBank/DDBJ whole genome shotgun (WGS) entry which is preliminary data.</text>
</comment>
<dbReference type="GO" id="GO:0009289">
    <property type="term" value="C:pilus"/>
    <property type="evidence" value="ECO:0007669"/>
    <property type="project" value="UniProtKB-SubCell"/>
</dbReference>
<feature type="signal peptide" evidence="7">
    <location>
        <begin position="1"/>
        <end position="26"/>
    </location>
</feature>
<evidence type="ECO:0000256" key="1">
    <source>
        <dbReference type="ARBA" id="ARBA00004561"/>
    </source>
</evidence>
<dbReference type="InterPro" id="IPR008707">
    <property type="entry name" value="B-propeller_PilY1"/>
</dbReference>
<accession>A0A495VG18</accession>
<dbReference type="RefSeq" id="WP_120798835.1">
    <property type="nucleotide sequence ID" value="NZ_RBXL01000001.1"/>
</dbReference>
<comment type="subcellular location">
    <subcellularLocation>
        <location evidence="1">Fimbrium</location>
    </subcellularLocation>
</comment>
<dbReference type="Gene3D" id="2.130.10.10">
    <property type="entry name" value="YVTN repeat-like/Quinoprotein amine dehydrogenase"/>
    <property type="match status" value="1"/>
</dbReference>
<dbReference type="EMBL" id="RBXL01000001">
    <property type="protein sequence ID" value="RKT46768.1"/>
    <property type="molecule type" value="Genomic_DNA"/>
</dbReference>
<name>A0A495VG18_9GAMM</name>
<evidence type="ECO:0000256" key="2">
    <source>
        <dbReference type="ARBA" id="ARBA00008387"/>
    </source>
</evidence>
<dbReference type="PROSITE" id="PS51257">
    <property type="entry name" value="PROKAR_LIPOPROTEIN"/>
    <property type="match status" value="1"/>
</dbReference>
<comment type="similarity">
    <text evidence="2">Belongs to the PilY1 family.</text>
</comment>
<dbReference type="InterPro" id="IPR015943">
    <property type="entry name" value="WD40/YVTN_repeat-like_dom_sf"/>
</dbReference>
<organism evidence="9 10">
    <name type="scientific">Thiocapsa rosea</name>
    <dbReference type="NCBI Taxonomy" id="69360"/>
    <lineage>
        <taxon>Bacteria</taxon>
        <taxon>Pseudomonadati</taxon>
        <taxon>Pseudomonadota</taxon>
        <taxon>Gammaproteobacteria</taxon>
        <taxon>Chromatiales</taxon>
        <taxon>Chromatiaceae</taxon>
        <taxon>Thiocapsa</taxon>
    </lineage>
</organism>
<evidence type="ECO:0000256" key="3">
    <source>
        <dbReference type="ARBA" id="ARBA00022558"/>
    </source>
</evidence>
<dbReference type="OrthoDB" id="7156875at2"/>
<feature type="chain" id="PRO_5019818200" evidence="7">
    <location>
        <begin position="27"/>
        <end position="1112"/>
    </location>
</feature>
<sequence>MFNSVRLGHVTGLAIAMLLACPAIFAEDIDIFVGGTGAQTAKPNILFVLDNSANWSRNDQHWLPKGTKQGQAEVRAIKKALGGLTGKVNVGLMMYATLGSANDNAYVRHAIKELNSTNQGVLNSKLIHIDDNILTKEERRQSGPKYGYMMHDVYNYLAGERALDNGVGTPTGVDFADPSGYQTAYSRFRSPLTTADLCTDTYLVFIGNPQSSGPSTDDSSNSNALSALVTAAGGTPDRLAGSGSGTPLPIPKFTLNSQTELESLGFSEACYNNQNSCTSAVSAAGSDCLNAGYSSCVCLSEKKVPSDVKCGNQDQYMVQGTILNETMVPTGDFDTIKGAAWNLDDWSKFFYTQGVPIPGAAESDPRARIITYTIDVFNKKQNNDHTGLLMSAAKVGGGGYFFARNQDTLEAVLETIISEIISVNSTFASASLPISATNRAQNENQVFIGMFRPEPYAKPRWYGNVKRYQLARFDTGIDLADVDKKRAVNLLSGFVAECASSFWTTESVDYWADLGVVPDPRGQCATAGGPYSDRPDGPFVEKGAAGQMLRRSNIANRKVLTLSGSALVAFNASNSGLEPDLVDYSRGMDVDLMDKTNKQTDPRPTIHGDIVHARPLPINYGGSAGVVVYYGTNDGMLRAVGAENGAERWSFIAPEHFDKLARLRANAPIVAYPNQDQAANPLPKDYFFDGSIGQVVHYDDADLLDRAWIFPTMRRGGRMVYAFNVTTPDAPSLMWRAGCPNVGDDKDCAGSLTGIGQTWSIPNAGFVEGYAGGAKPVLVMGGGYDACEDADVTTPSCASSKGRAVFILDAETGGVLATFPTERPVPADVSLVDLDYDGFMDVAYAADTGGNLYRINFIDPVTGGALAPDAWQILKVARTQGGSRKFLYGPAVMAYRNMVYLALGSGNRERPLETNYPYTSRVQDRFYVFLDRPREDPADVATGTYPFNLDDVNLMLNQTVNPGCDAAGVVTDTVQRGWFMDFPNRGEQTVTNAIIVAGMATFSTSRPGGAAVGVCARPIGIAAGYWVNLFNGSGAIGVAETCGGTRSRELVGGGLPPAPVLATVPIDGKPTMVVIGAPPRDGSTGTPISPQEIKPAITHKRTRLFWSSDVDR</sequence>
<keyword evidence="3" id="KW-1029">Fimbrium biogenesis</keyword>
<evidence type="ECO:0000256" key="4">
    <source>
        <dbReference type="ARBA" id="ARBA00022723"/>
    </source>
</evidence>
<reference evidence="9 10" key="1">
    <citation type="submission" date="2018-10" db="EMBL/GenBank/DDBJ databases">
        <title>Genomic Encyclopedia of Archaeal and Bacterial Type Strains, Phase II (KMG-II): from individual species to whole genera.</title>
        <authorList>
            <person name="Goeker M."/>
        </authorList>
    </citation>
    <scope>NUCLEOTIDE SEQUENCE [LARGE SCALE GENOMIC DNA]</scope>
    <source>
        <strain evidence="9 10">DSM 235</strain>
    </source>
</reference>
<protein>
    <submittedName>
        <fullName evidence="9">PilC-like protein with beta-propeller domain</fullName>
    </submittedName>
</protein>
<evidence type="ECO:0000256" key="5">
    <source>
        <dbReference type="ARBA" id="ARBA00022837"/>
    </source>
</evidence>
<gene>
    <name evidence="9" type="ORF">BDD21_4301</name>
</gene>
<evidence type="ECO:0000259" key="8">
    <source>
        <dbReference type="Pfam" id="PF05567"/>
    </source>
</evidence>
<dbReference type="Pfam" id="PF05567">
    <property type="entry name" value="T4P_PilY1"/>
    <property type="match status" value="1"/>
</dbReference>
<keyword evidence="4" id="KW-0479">Metal-binding</keyword>
<dbReference type="GO" id="GO:0046872">
    <property type="term" value="F:metal ion binding"/>
    <property type="evidence" value="ECO:0007669"/>
    <property type="project" value="UniProtKB-KW"/>
</dbReference>
<evidence type="ECO:0000256" key="6">
    <source>
        <dbReference type="ARBA" id="ARBA00023263"/>
    </source>
</evidence>
<dbReference type="AlphaFoldDB" id="A0A495VG18"/>
<keyword evidence="6" id="KW-0281">Fimbrium</keyword>
<feature type="domain" description="PilY1 beta-propeller" evidence="8">
    <location>
        <begin position="627"/>
        <end position="858"/>
    </location>
</feature>
<dbReference type="Proteomes" id="UP000274556">
    <property type="component" value="Unassembled WGS sequence"/>
</dbReference>
<dbReference type="InterPro" id="IPR036465">
    <property type="entry name" value="vWFA_dom_sf"/>
</dbReference>
<dbReference type="SUPFAM" id="SSF50998">
    <property type="entry name" value="Quinoprotein alcohol dehydrogenase-like"/>
    <property type="match status" value="1"/>
</dbReference>
<keyword evidence="7" id="KW-0732">Signal</keyword>
<evidence type="ECO:0000313" key="10">
    <source>
        <dbReference type="Proteomes" id="UP000274556"/>
    </source>
</evidence>